<evidence type="ECO:0000313" key="1">
    <source>
        <dbReference type="EnsemblPlants" id="OGLUM09G04750.1"/>
    </source>
</evidence>
<accession>A0A0E0B0W1</accession>
<proteinExistence type="predicted"/>
<reference evidence="1" key="2">
    <citation type="submission" date="2018-05" db="EMBL/GenBank/DDBJ databases">
        <title>OgluRS3 (Oryza glumaepatula Reference Sequence Version 3).</title>
        <authorList>
            <person name="Zhang J."/>
            <person name="Kudrna D."/>
            <person name="Lee S."/>
            <person name="Talag J."/>
            <person name="Welchert J."/>
            <person name="Wing R.A."/>
        </authorList>
    </citation>
    <scope>NUCLEOTIDE SEQUENCE [LARGE SCALE GENOMIC DNA]</scope>
</reference>
<name>A0A0E0B0W1_9ORYZ</name>
<dbReference type="HOGENOM" id="CLU_2853414_0_0_1"/>
<dbReference type="Gramene" id="OGLUM09G04750.1">
    <property type="protein sequence ID" value="OGLUM09G04750.1"/>
    <property type="gene ID" value="OGLUM09G04750"/>
</dbReference>
<dbReference type="AlphaFoldDB" id="A0A0E0B0W1"/>
<sequence>MEQHQLHLIGTKVVAQRAALEPGGSVAAGGGSGASPTCIKLFLYTMPWRWEPPFLPPSEHEGNAV</sequence>
<dbReference type="Proteomes" id="UP000026961">
    <property type="component" value="Chromosome 9"/>
</dbReference>
<protein>
    <submittedName>
        <fullName evidence="1">Uncharacterized protein</fullName>
    </submittedName>
</protein>
<evidence type="ECO:0000313" key="2">
    <source>
        <dbReference type="Proteomes" id="UP000026961"/>
    </source>
</evidence>
<dbReference type="EnsemblPlants" id="OGLUM09G04750.1">
    <property type="protein sequence ID" value="OGLUM09G04750.1"/>
    <property type="gene ID" value="OGLUM09G04750"/>
</dbReference>
<keyword evidence="2" id="KW-1185">Reference proteome</keyword>
<reference evidence="1" key="1">
    <citation type="submission" date="2015-04" db="UniProtKB">
        <authorList>
            <consortium name="EnsemblPlants"/>
        </authorList>
    </citation>
    <scope>IDENTIFICATION</scope>
</reference>
<organism evidence="1">
    <name type="scientific">Oryza glumipatula</name>
    <dbReference type="NCBI Taxonomy" id="40148"/>
    <lineage>
        <taxon>Eukaryota</taxon>
        <taxon>Viridiplantae</taxon>
        <taxon>Streptophyta</taxon>
        <taxon>Embryophyta</taxon>
        <taxon>Tracheophyta</taxon>
        <taxon>Spermatophyta</taxon>
        <taxon>Magnoliopsida</taxon>
        <taxon>Liliopsida</taxon>
        <taxon>Poales</taxon>
        <taxon>Poaceae</taxon>
        <taxon>BOP clade</taxon>
        <taxon>Oryzoideae</taxon>
        <taxon>Oryzeae</taxon>
        <taxon>Oryzinae</taxon>
        <taxon>Oryza</taxon>
    </lineage>
</organism>